<evidence type="ECO:0008006" key="4">
    <source>
        <dbReference type="Google" id="ProtNLM"/>
    </source>
</evidence>
<dbReference type="KEGG" id="ngr:NAEGRDRAFT_75438"/>
<accession>D2W228</accession>
<dbReference type="InParanoid" id="D2W228"/>
<dbReference type="Proteomes" id="UP000006671">
    <property type="component" value="Unassembled WGS sequence"/>
</dbReference>
<evidence type="ECO:0000313" key="2">
    <source>
        <dbReference type="EMBL" id="EFC36871.1"/>
    </source>
</evidence>
<dbReference type="RefSeq" id="XP_002669615.1">
    <property type="nucleotide sequence ID" value="XM_002669569.1"/>
</dbReference>
<dbReference type="InterPro" id="IPR036047">
    <property type="entry name" value="F-box-like_dom_sf"/>
</dbReference>
<reference evidence="2 3" key="1">
    <citation type="journal article" date="2010" name="Cell">
        <title>The genome of Naegleria gruberi illuminates early eukaryotic versatility.</title>
        <authorList>
            <person name="Fritz-Laylin L.K."/>
            <person name="Prochnik S.E."/>
            <person name="Ginger M.L."/>
            <person name="Dacks J.B."/>
            <person name="Carpenter M.L."/>
            <person name="Field M.C."/>
            <person name="Kuo A."/>
            <person name="Paredez A."/>
            <person name="Chapman J."/>
            <person name="Pham J."/>
            <person name="Shu S."/>
            <person name="Neupane R."/>
            <person name="Cipriano M."/>
            <person name="Mancuso J."/>
            <person name="Tu H."/>
            <person name="Salamov A."/>
            <person name="Lindquist E."/>
            <person name="Shapiro H."/>
            <person name="Lucas S."/>
            <person name="Grigoriev I.V."/>
            <person name="Cande W.Z."/>
            <person name="Fulton C."/>
            <person name="Rokhsar D.S."/>
            <person name="Dawson S.C."/>
        </authorList>
    </citation>
    <scope>NUCLEOTIDE SEQUENCE [LARGE SCALE GENOMIC DNA]</scope>
    <source>
        <strain evidence="2 3">NEG-M</strain>
    </source>
</reference>
<proteinExistence type="predicted"/>
<sequence length="445" mass="52313">MATHDLSSTFFIFHAGKRLQINCMVRDNSLHHDVYEIDNNSPPISSEIIDHPNRLDSNQEGKSKKRKTDLFSSTNTKVDESKNSNVWKKLKIYNERNFIPIERELLLNQRDVFQEIMSCLDVESIALILRGVCKTWHDWIMVDFNGHWTKQYEKMCNFELFSGCQLRTCQKSFLLNLYILEKAKRKQANFTKYRLDEFTRVRYDLYQDPNYGIVKEIVKPRLFLLEIKNESNYFGKDSTRIIELTSILNLGEHGFVKFYYSFKDLTPNNGESEVEINITHKMLLNSFDWGNSNPLLESYEYAGPSNVKRNDELIKHIMSLIGLDSCAIRAFLAFVTVDLAFKFIYQMQYYEYHEKMFGSYECDHSTSQPGGVQKQELPITPIAQFLFSQQIPQFHPVTSQPVYQPTVIHRPQSMQFVEQLQPIPTYSQYVMQQDPQQHVLTYPRN</sequence>
<name>D2W228_NAEGR</name>
<gene>
    <name evidence="2" type="ORF">NAEGRDRAFT_75438</name>
</gene>
<organism evidence="3">
    <name type="scientific">Naegleria gruberi</name>
    <name type="common">Amoeba</name>
    <dbReference type="NCBI Taxonomy" id="5762"/>
    <lineage>
        <taxon>Eukaryota</taxon>
        <taxon>Discoba</taxon>
        <taxon>Heterolobosea</taxon>
        <taxon>Tetramitia</taxon>
        <taxon>Eutetramitia</taxon>
        <taxon>Vahlkampfiidae</taxon>
        <taxon>Naegleria</taxon>
    </lineage>
</organism>
<feature type="compositionally biased region" description="Basic and acidic residues" evidence="1">
    <location>
        <begin position="48"/>
        <end position="62"/>
    </location>
</feature>
<dbReference type="GeneID" id="8856150"/>
<dbReference type="AlphaFoldDB" id="D2W228"/>
<keyword evidence="3" id="KW-1185">Reference proteome</keyword>
<dbReference type="VEuPathDB" id="AmoebaDB:NAEGRDRAFT_75438"/>
<dbReference type="CDD" id="cd09917">
    <property type="entry name" value="F-box_SF"/>
    <property type="match status" value="1"/>
</dbReference>
<protein>
    <recommendedName>
        <fullName evidence="4">F-box domain-containing protein</fullName>
    </recommendedName>
</protein>
<evidence type="ECO:0000256" key="1">
    <source>
        <dbReference type="SAM" id="MobiDB-lite"/>
    </source>
</evidence>
<dbReference type="SUPFAM" id="SSF81383">
    <property type="entry name" value="F-box domain"/>
    <property type="match status" value="1"/>
</dbReference>
<dbReference type="EMBL" id="GG738924">
    <property type="protein sequence ID" value="EFC36871.1"/>
    <property type="molecule type" value="Genomic_DNA"/>
</dbReference>
<evidence type="ECO:0000313" key="3">
    <source>
        <dbReference type="Proteomes" id="UP000006671"/>
    </source>
</evidence>
<dbReference type="OrthoDB" id="10673608at2759"/>
<feature type="region of interest" description="Disordered" evidence="1">
    <location>
        <begin position="45"/>
        <end position="77"/>
    </location>
</feature>